<dbReference type="InterPro" id="IPR011646">
    <property type="entry name" value="KAP_P-loop"/>
</dbReference>
<accession>A0AA46NFK9</accession>
<dbReference type="RefSeq" id="WP_263514108.1">
    <property type="nucleotide sequence ID" value="NZ_CP099556.1"/>
</dbReference>
<dbReference type="Pfam" id="PF07693">
    <property type="entry name" value="KAP_NTPase"/>
    <property type="match status" value="1"/>
</dbReference>
<reference evidence="2" key="1">
    <citation type="journal article" date="2022" name="Front. Microbiol.">
        <title>Species classification and novel plasmid identifications in Arcobacter cryaerophilus and Arcobacter cryaerophilus-like organisms.</title>
        <authorList>
            <person name="Zhou G."/>
            <person name="Wang M."/>
            <person name="Wang H."/>
            <person name="Chen X."/>
            <person name="Gu Y."/>
            <person name="Shao Z."/>
            <person name="Zhang J."/>
            <person name="Zhang M."/>
        </authorList>
    </citation>
    <scope>NUCLEOTIDE SEQUENCE</scope>
    <source>
        <strain evidence="2">ICDCAC48</strain>
    </source>
</reference>
<dbReference type="SUPFAM" id="SSF52540">
    <property type="entry name" value="P-loop containing nucleoside triphosphate hydrolases"/>
    <property type="match status" value="1"/>
</dbReference>
<dbReference type="Proteomes" id="UP001164100">
    <property type="component" value="Chromosome"/>
</dbReference>
<evidence type="ECO:0000259" key="1">
    <source>
        <dbReference type="Pfam" id="PF07693"/>
    </source>
</evidence>
<organism evidence="2 3">
    <name type="scientific">Aliarcobacter cryaerophilus</name>
    <dbReference type="NCBI Taxonomy" id="28198"/>
    <lineage>
        <taxon>Bacteria</taxon>
        <taxon>Pseudomonadati</taxon>
        <taxon>Campylobacterota</taxon>
        <taxon>Epsilonproteobacteria</taxon>
        <taxon>Campylobacterales</taxon>
        <taxon>Arcobacteraceae</taxon>
        <taxon>Aliarcobacter</taxon>
    </lineage>
</organism>
<feature type="domain" description="KAP NTPase" evidence="1">
    <location>
        <begin position="19"/>
        <end position="293"/>
    </location>
</feature>
<proteinExistence type="predicted"/>
<dbReference type="PANTHER" id="PTHR22674">
    <property type="entry name" value="NTPASE, KAP FAMILY P-LOOP DOMAIN-CONTAINING 1"/>
    <property type="match status" value="1"/>
</dbReference>
<gene>
    <name evidence="2" type="ORF">NGX11_06170</name>
</gene>
<evidence type="ECO:0000313" key="3">
    <source>
        <dbReference type="Proteomes" id="UP001164100"/>
    </source>
</evidence>
<dbReference type="Gene3D" id="3.40.50.300">
    <property type="entry name" value="P-loop containing nucleotide triphosphate hydrolases"/>
    <property type="match status" value="1"/>
</dbReference>
<name>A0AA46NFK9_9BACT</name>
<evidence type="ECO:0000313" key="2">
    <source>
        <dbReference type="EMBL" id="UYF42492.1"/>
    </source>
</evidence>
<dbReference type="PANTHER" id="PTHR22674:SF6">
    <property type="entry name" value="NTPASE KAP FAMILY P-LOOP DOMAIN-CONTAINING PROTEIN 1"/>
    <property type="match status" value="1"/>
</dbReference>
<dbReference type="EMBL" id="CP099556">
    <property type="protein sequence ID" value="UYF42492.1"/>
    <property type="molecule type" value="Genomic_DNA"/>
</dbReference>
<dbReference type="InterPro" id="IPR052754">
    <property type="entry name" value="NTPase_KAP_P-loop"/>
</dbReference>
<dbReference type="InterPro" id="IPR027417">
    <property type="entry name" value="P-loop_NTPase"/>
</dbReference>
<dbReference type="AlphaFoldDB" id="A0AA46NFK9"/>
<sequence>MLRKDTPILNYADDLLSRDIFVDSLASSIKNYVDKESLTIGLYGKWGEGKTSVINLVKEKLEEQTDIIYFRFEPWLYSNTEQLMSMFFKDLSYCIGNIYNQNELSKIFNSYAEAFEALSNLPEPTGMLKFLSKLLSFIFKKLSCQKTLLQLKVDIENYIESLNKKILIVIDDIDRLNNNEIQQIFQLVKMLGNFKNTIYLLSMDDEIIANSLKEVQKYDGYIYLEKIVQVPLRLPLSKKEDIFNYLYKNLQEILKDFLKYEDEKKYFDSLIDYDFSIFFDNLRDVNRYLNIFRFKKNALLNKVNKTDLAVLTAFEVFEADLFYWIKNNKDKLYQYNKDFTEAIKLFKNSNKEYLEKLLYRLFPKKQEQPIDIERIIKNKDYFEAYFCFTIDNRIYNKDLDIFLENIKTKEQLIEEVNYDLAYKNGQNIGKLLEQILLHPKTALIDEKKLLIVNAFMHIGDNILKYFNLKNYGIDVSKNLYILIKTFLNDLSLDSKDKKYEIILNSFDDTSDSLYIDVRFIDELLDIYSKQEPYNMISMFDLNISKDKEDILKSKLKNKINLFYINDKLLDVSYLSYVLNIWKILDKEKYTIFIEEIKQNDEKLLRFVKGFVYLNFDESINGIKKIDKEIIIKHIDFEIIENSDIFNKVSKYFR</sequence>
<protein>
    <submittedName>
        <fullName evidence="2">KAP family NTPase</fullName>
    </submittedName>
</protein>